<dbReference type="Proteomes" id="UP000032210">
    <property type="component" value="Unassembled WGS sequence"/>
</dbReference>
<name>A0A0D0TDL7_PSEFL</name>
<dbReference type="EMBL" id="JXCQ01000024">
    <property type="protein sequence ID" value="KIR21561.1"/>
    <property type="molecule type" value="Genomic_DNA"/>
</dbReference>
<keyword evidence="1" id="KW-0812">Transmembrane</keyword>
<dbReference type="AlphaFoldDB" id="A0A0D0TDL7"/>
<organism evidence="2 3">
    <name type="scientific">Pseudomonas fluorescens</name>
    <dbReference type="NCBI Taxonomy" id="294"/>
    <lineage>
        <taxon>Bacteria</taxon>
        <taxon>Pseudomonadati</taxon>
        <taxon>Pseudomonadota</taxon>
        <taxon>Gammaproteobacteria</taxon>
        <taxon>Pseudomonadales</taxon>
        <taxon>Pseudomonadaceae</taxon>
        <taxon>Pseudomonas</taxon>
    </lineage>
</organism>
<sequence>MSVSAYLRENLGSISSKNVSVAPGIDEKKLNNALKAFAYNGLPGNVVALFDNTLFGNGKDGLLFTGEQVIYRSGFADPIHFPYEEIRSAKYTQVHTGSMDKLEHALIFERKDNSQLVIKDLSDCDYAALASVLQGVIENFTEFQDEKQLIPLEEMEEAVKVAYLKVIVNMAYDNDSVIDEKEFAEILLLMTRLDLEPESRFTVRAYMTGFNQAAALEALLAELDSHSPRGQIRPLHISLTKDLINLYFSTGGGSLETFGFLQRNRALLQVTDDEIDLAVAAIRNDYSMLKDDVTDDQIVSALKLLSAKAAAVGTPLAAVYLSGSVVGMSAAGLTSGLATLGMGGILGLSGMTTGIGVAVLLGVGAYAGVRKLTGADELTRSKRRELMLVEVIKQTQATISLLMQDLNHITDRLSQALAEHGEQGQMIQRLTAMMGQMTGAGTVLTNKCEATQSSATKLRCARFLDDAKLKTLTKEPTKAELFDFIRSFYEERSFSQQKDGQQFETLKLAIKPGVSPKALENLARAFEAVGYFNVSDVLVGGAADMADKAKGKLLGLFS</sequence>
<keyword evidence="1" id="KW-0472">Membrane</keyword>
<protein>
    <recommendedName>
        <fullName evidence="4">ENT domain-containing protein</fullName>
    </recommendedName>
</protein>
<evidence type="ECO:0008006" key="4">
    <source>
        <dbReference type="Google" id="ProtNLM"/>
    </source>
</evidence>
<gene>
    <name evidence="2" type="ORF">PFLU3_30380</name>
</gene>
<dbReference type="PATRIC" id="fig|294.125.peg.3114"/>
<reference evidence="2 3" key="1">
    <citation type="submission" date="2015-01" db="EMBL/GenBank/DDBJ databases">
        <title>Genome sequence of the beneficial rhizobacterium Pseudomonas fluorescens 2-79.</title>
        <authorList>
            <person name="Thuermer A."/>
            <person name="Daniel R."/>
        </authorList>
    </citation>
    <scope>NUCLEOTIDE SEQUENCE [LARGE SCALE GENOMIC DNA]</scope>
    <source>
        <strain evidence="2 3">2-79</strain>
    </source>
</reference>
<evidence type="ECO:0000256" key="1">
    <source>
        <dbReference type="SAM" id="Phobius"/>
    </source>
</evidence>
<feature type="transmembrane region" description="Helical" evidence="1">
    <location>
        <begin position="309"/>
        <end position="333"/>
    </location>
</feature>
<feature type="transmembrane region" description="Helical" evidence="1">
    <location>
        <begin position="345"/>
        <end position="369"/>
    </location>
</feature>
<proteinExistence type="predicted"/>
<keyword evidence="1" id="KW-1133">Transmembrane helix</keyword>
<comment type="caution">
    <text evidence="2">The sequence shown here is derived from an EMBL/GenBank/DDBJ whole genome shotgun (WGS) entry which is preliminary data.</text>
</comment>
<accession>A0A0D0TDL7</accession>
<dbReference type="RefSeq" id="WP_043049435.1">
    <property type="nucleotide sequence ID" value="NZ_JXCQ01000024.1"/>
</dbReference>
<evidence type="ECO:0000313" key="2">
    <source>
        <dbReference type="EMBL" id="KIR21561.1"/>
    </source>
</evidence>
<evidence type="ECO:0000313" key="3">
    <source>
        <dbReference type="Proteomes" id="UP000032210"/>
    </source>
</evidence>